<feature type="compositionally biased region" description="Acidic residues" evidence="4">
    <location>
        <begin position="620"/>
        <end position="630"/>
    </location>
</feature>
<feature type="region of interest" description="Disordered" evidence="4">
    <location>
        <begin position="595"/>
        <end position="630"/>
    </location>
</feature>
<gene>
    <name evidence="5" type="ORF">C1SCF055_LOCUS924</name>
</gene>
<dbReference type="PROSITE" id="PS50297">
    <property type="entry name" value="ANK_REP_REGION"/>
    <property type="match status" value="1"/>
</dbReference>
<feature type="compositionally biased region" description="Low complexity" evidence="4">
    <location>
        <begin position="599"/>
        <end position="612"/>
    </location>
</feature>
<dbReference type="Proteomes" id="UP001152797">
    <property type="component" value="Unassembled WGS sequence"/>
</dbReference>
<dbReference type="InterPro" id="IPR002110">
    <property type="entry name" value="Ankyrin_rpt"/>
</dbReference>
<sequence length="630" mass="70994">MRSHKDDFVCGNRLPNVQVLFYDLTEMGNASYQGVMTAEKWREFCGTLLEAITLPSMKLLETYAPQGKGVKARMKSWAQGIKLLRPLIRLRANDSLPDACHGVADILRNIELDILLMSMETDQVESEVDLEYRRERQCQWVSPYFRSLKQRGTSTWSQSASNSVASVSIERETRETARFPLLEGSSFQKILLQEVRQHLTPAVLRVLGVARGIQLCQADPERARRAARQLPDVLYTEMERNCFRVLGCQSPWLSSRHRQEVRVLDMLQSKVTQCPCKMVASCSECLYDHCKANALDSRSDTARWMARCWIHCEKGWPREVTYDTDTAQIIAEEFLAHKFQATENTLKVLVDLTNLGYEEGPALFLNAVHRQLDVSSGLEHLLHCAAQQRRLSLARFALRLGAEVSAQSLSLAAGTGHLELFELLWKSSCASLKDNRSMYQHLLLEGCRSGSVEIVTKIMSSIPDPCVDFEFEDEKGITPLYVAATWGHPELVKYLLQKEANPRRRDLMGMTPLRVILQAEAKVSGGTVDRQAQRFKGLRFAEVVELLEAQCLPEPNVERPAPNWSTCCFPAMFDWQRRTMKLATLTVPEACGSEDTTGASAFSARSSGYSSSVPRPREAEADDELLATFG</sequence>
<evidence type="ECO:0000313" key="5">
    <source>
        <dbReference type="EMBL" id="CAI3972334.1"/>
    </source>
</evidence>
<organism evidence="5">
    <name type="scientific">Cladocopium goreaui</name>
    <dbReference type="NCBI Taxonomy" id="2562237"/>
    <lineage>
        <taxon>Eukaryota</taxon>
        <taxon>Sar</taxon>
        <taxon>Alveolata</taxon>
        <taxon>Dinophyceae</taxon>
        <taxon>Suessiales</taxon>
        <taxon>Symbiodiniaceae</taxon>
        <taxon>Cladocopium</taxon>
    </lineage>
</organism>
<dbReference type="EMBL" id="CAMXCT030000003">
    <property type="protein sequence ID" value="CAL4759646.1"/>
    <property type="molecule type" value="Genomic_DNA"/>
</dbReference>
<dbReference type="Gene3D" id="1.25.40.20">
    <property type="entry name" value="Ankyrin repeat-containing domain"/>
    <property type="match status" value="1"/>
</dbReference>
<evidence type="ECO:0000256" key="4">
    <source>
        <dbReference type="SAM" id="MobiDB-lite"/>
    </source>
</evidence>
<accession>A0A9P1FD14</accession>
<dbReference type="PANTHER" id="PTHR24198">
    <property type="entry name" value="ANKYRIN REPEAT AND PROTEIN KINASE DOMAIN-CONTAINING PROTEIN"/>
    <property type="match status" value="1"/>
</dbReference>
<evidence type="ECO:0000256" key="2">
    <source>
        <dbReference type="ARBA" id="ARBA00023043"/>
    </source>
</evidence>
<reference evidence="5" key="1">
    <citation type="submission" date="2022-10" db="EMBL/GenBank/DDBJ databases">
        <authorList>
            <person name="Chen Y."/>
            <person name="Dougan E. K."/>
            <person name="Chan C."/>
            <person name="Rhodes N."/>
            <person name="Thang M."/>
        </authorList>
    </citation>
    <scope>NUCLEOTIDE SEQUENCE</scope>
</reference>
<dbReference type="OrthoDB" id="1921232at2759"/>
<comment type="caution">
    <text evidence="5">The sequence shown here is derived from an EMBL/GenBank/DDBJ whole genome shotgun (WGS) entry which is preliminary data.</text>
</comment>
<reference evidence="6" key="2">
    <citation type="submission" date="2024-04" db="EMBL/GenBank/DDBJ databases">
        <authorList>
            <person name="Chen Y."/>
            <person name="Shah S."/>
            <person name="Dougan E. K."/>
            <person name="Thang M."/>
            <person name="Chan C."/>
        </authorList>
    </citation>
    <scope>NUCLEOTIDE SEQUENCE [LARGE SCALE GENOMIC DNA]</scope>
</reference>
<feature type="repeat" description="ANK" evidence="3">
    <location>
        <begin position="475"/>
        <end position="507"/>
    </location>
</feature>
<dbReference type="PANTHER" id="PTHR24198:SF165">
    <property type="entry name" value="ANKYRIN REPEAT-CONTAINING PROTEIN-RELATED"/>
    <property type="match status" value="1"/>
</dbReference>
<dbReference type="AlphaFoldDB" id="A0A9P1FD14"/>
<protein>
    <submittedName>
        <fullName evidence="5">Uncharacterized protein</fullName>
    </submittedName>
</protein>
<dbReference type="SMART" id="SM00248">
    <property type="entry name" value="ANK"/>
    <property type="match status" value="3"/>
</dbReference>
<dbReference type="SUPFAM" id="SSF48403">
    <property type="entry name" value="Ankyrin repeat"/>
    <property type="match status" value="1"/>
</dbReference>
<proteinExistence type="predicted"/>
<keyword evidence="1" id="KW-0677">Repeat</keyword>
<dbReference type="InterPro" id="IPR036770">
    <property type="entry name" value="Ankyrin_rpt-contain_sf"/>
</dbReference>
<dbReference type="EMBL" id="CAMXCT020000003">
    <property type="protein sequence ID" value="CAL1125709.1"/>
    <property type="molecule type" value="Genomic_DNA"/>
</dbReference>
<evidence type="ECO:0000256" key="1">
    <source>
        <dbReference type="ARBA" id="ARBA00022737"/>
    </source>
</evidence>
<keyword evidence="2 3" id="KW-0040">ANK repeat</keyword>
<name>A0A9P1FD14_9DINO</name>
<dbReference type="EMBL" id="CAMXCT010000003">
    <property type="protein sequence ID" value="CAI3972334.1"/>
    <property type="molecule type" value="Genomic_DNA"/>
</dbReference>
<keyword evidence="7" id="KW-1185">Reference proteome</keyword>
<evidence type="ECO:0000313" key="7">
    <source>
        <dbReference type="Proteomes" id="UP001152797"/>
    </source>
</evidence>
<evidence type="ECO:0000256" key="3">
    <source>
        <dbReference type="PROSITE-ProRule" id="PRU00023"/>
    </source>
</evidence>
<evidence type="ECO:0000313" key="6">
    <source>
        <dbReference type="EMBL" id="CAL1125709.1"/>
    </source>
</evidence>
<dbReference type="PROSITE" id="PS50088">
    <property type="entry name" value="ANK_REPEAT"/>
    <property type="match status" value="1"/>
</dbReference>
<dbReference type="Pfam" id="PF12796">
    <property type="entry name" value="Ank_2"/>
    <property type="match status" value="1"/>
</dbReference>